<organism evidence="2 3">
    <name type="scientific">Mytilus edulis</name>
    <name type="common">Blue mussel</name>
    <dbReference type="NCBI Taxonomy" id="6550"/>
    <lineage>
        <taxon>Eukaryota</taxon>
        <taxon>Metazoa</taxon>
        <taxon>Spiralia</taxon>
        <taxon>Lophotrochozoa</taxon>
        <taxon>Mollusca</taxon>
        <taxon>Bivalvia</taxon>
        <taxon>Autobranchia</taxon>
        <taxon>Pteriomorphia</taxon>
        <taxon>Mytilida</taxon>
        <taxon>Mytiloidea</taxon>
        <taxon>Mytilidae</taxon>
        <taxon>Mytilinae</taxon>
        <taxon>Mytilus</taxon>
    </lineage>
</organism>
<reference evidence="2" key="1">
    <citation type="submission" date="2021-03" db="EMBL/GenBank/DDBJ databases">
        <authorList>
            <person name="Bekaert M."/>
        </authorList>
    </citation>
    <scope>NUCLEOTIDE SEQUENCE</scope>
</reference>
<evidence type="ECO:0000313" key="3">
    <source>
        <dbReference type="Proteomes" id="UP000683360"/>
    </source>
</evidence>
<feature type="chain" id="PRO_5035826377" evidence="1">
    <location>
        <begin position="30"/>
        <end position="163"/>
    </location>
</feature>
<dbReference type="AlphaFoldDB" id="A0A8S3R203"/>
<evidence type="ECO:0000256" key="1">
    <source>
        <dbReference type="SAM" id="SignalP"/>
    </source>
</evidence>
<evidence type="ECO:0000313" key="2">
    <source>
        <dbReference type="EMBL" id="CAG2201075.1"/>
    </source>
</evidence>
<accession>A0A8S3R203</accession>
<comment type="caution">
    <text evidence="2">The sequence shown here is derived from an EMBL/GenBank/DDBJ whole genome shotgun (WGS) entry which is preliminary data.</text>
</comment>
<keyword evidence="3" id="KW-1185">Reference proteome</keyword>
<sequence length="163" mass="17962">MDLFNKSVTIRKFLTGCLLLICHFTEIEALQCYSCSYSITGNPMLHYDCITEPWNVTMGTPIIQCPNGLCITKVIYELGTLRVWSADRACRDPEVIDCGDNCCAENSHNIVCQYQCSGVGNTVCNNRNISKPPKNTNGATETLPTIITILASVVLIVLNSCFV</sequence>
<feature type="signal peptide" evidence="1">
    <location>
        <begin position="1"/>
        <end position="29"/>
    </location>
</feature>
<dbReference type="EMBL" id="CAJPWZ010000829">
    <property type="protein sequence ID" value="CAG2201075.1"/>
    <property type="molecule type" value="Genomic_DNA"/>
</dbReference>
<proteinExistence type="predicted"/>
<dbReference type="OrthoDB" id="6128349at2759"/>
<keyword evidence="1" id="KW-0732">Signal</keyword>
<name>A0A8S3R203_MYTED</name>
<gene>
    <name evidence="2" type="ORF">MEDL_15718</name>
</gene>
<protein>
    <submittedName>
        <fullName evidence="2">Uncharacterized protein</fullName>
    </submittedName>
</protein>
<dbReference type="Proteomes" id="UP000683360">
    <property type="component" value="Unassembled WGS sequence"/>
</dbReference>